<dbReference type="InterPro" id="IPR002178">
    <property type="entry name" value="PTS_EIIA_type-2_dom"/>
</dbReference>
<dbReference type="AlphaFoldDB" id="A0A510JBZ6"/>
<evidence type="ECO:0000313" key="1">
    <source>
        <dbReference type="EMBL" id="BBM36848.1"/>
    </source>
</evidence>
<name>A0A510JBZ6_9FUSO</name>
<accession>A0A510JBZ6</accession>
<dbReference type="CDD" id="cd00211">
    <property type="entry name" value="PTS_IIA_fru"/>
    <property type="match status" value="1"/>
</dbReference>
<proteinExistence type="predicted"/>
<dbReference type="Gene3D" id="3.40.930.10">
    <property type="entry name" value="Mannitol-specific EII, Chain A"/>
    <property type="match status" value="1"/>
</dbReference>
<dbReference type="KEGG" id="lgo:JCM16774_1794"/>
<dbReference type="InterPro" id="IPR051541">
    <property type="entry name" value="PTS_SugarTrans_NitroReg"/>
</dbReference>
<sequence length="144" mass="17201">MFQKEDIYLDVDAKNYIELFEKMAKVFKEKRYVKETYLKSVLEREKKYPTGFEFDGYNIGLPHTDAEHISVQKIILIRLKNEIEYREVVTNKKIPIKIFIMLLIKNGEDQTTILGKLIEIIGEKEFYRKVSEAKKVEDLKELYE</sequence>
<dbReference type="PANTHER" id="PTHR47738">
    <property type="entry name" value="PTS SYSTEM FRUCTOSE-LIKE EIIA COMPONENT-RELATED"/>
    <property type="match status" value="1"/>
</dbReference>
<gene>
    <name evidence="1" type="ORF">JCM16774_1794</name>
</gene>
<dbReference type="RefSeq" id="WP_006807381.1">
    <property type="nucleotide sequence ID" value="NZ_AP019822.1"/>
</dbReference>
<dbReference type="Proteomes" id="UP000321606">
    <property type="component" value="Chromosome"/>
</dbReference>
<dbReference type="Pfam" id="PF00359">
    <property type="entry name" value="PTS_EIIA_2"/>
    <property type="match status" value="1"/>
</dbReference>
<dbReference type="STRING" id="714315.GCA_000516535_01801"/>
<dbReference type="SUPFAM" id="SSF55804">
    <property type="entry name" value="Phoshotransferase/anion transport protein"/>
    <property type="match status" value="1"/>
</dbReference>
<reference evidence="1 2" key="1">
    <citation type="submission" date="2019-07" db="EMBL/GenBank/DDBJ databases">
        <title>Complete Genome Sequence of Leptotrichia goodfellowii Strain JCM 16774.</title>
        <authorList>
            <person name="Watanabe S."/>
            <person name="Cui L."/>
        </authorList>
    </citation>
    <scope>NUCLEOTIDE SEQUENCE [LARGE SCALE GENOMIC DNA]</scope>
    <source>
        <strain evidence="1 2">JCM16774</strain>
    </source>
</reference>
<evidence type="ECO:0000313" key="2">
    <source>
        <dbReference type="Proteomes" id="UP000321606"/>
    </source>
</evidence>
<dbReference type="PROSITE" id="PS51094">
    <property type="entry name" value="PTS_EIIA_TYPE_2"/>
    <property type="match status" value="1"/>
</dbReference>
<dbReference type="PANTHER" id="PTHR47738:SF3">
    <property type="entry name" value="PHOSPHOTRANSFERASE SYSTEM MANNITOL_FRUCTOSE-SPECIFIC IIA DOMAIN CONTAINING PROTEIN"/>
    <property type="match status" value="1"/>
</dbReference>
<dbReference type="OrthoDB" id="95585at2"/>
<organism evidence="1 2">
    <name type="scientific">Pseudoleptotrichia goodfellowii</name>
    <dbReference type="NCBI Taxonomy" id="157692"/>
    <lineage>
        <taxon>Bacteria</taxon>
        <taxon>Fusobacteriati</taxon>
        <taxon>Fusobacteriota</taxon>
        <taxon>Fusobacteriia</taxon>
        <taxon>Fusobacteriales</taxon>
        <taxon>Leptotrichiaceae</taxon>
        <taxon>Pseudoleptotrichia</taxon>
    </lineage>
</organism>
<protein>
    <submittedName>
        <fullName evidence="1">Uncharacterized protein</fullName>
    </submittedName>
</protein>
<dbReference type="EMBL" id="AP019822">
    <property type="protein sequence ID" value="BBM36848.1"/>
    <property type="molecule type" value="Genomic_DNA"/>
</dbReference>
<dbReference type="InterPro" id="IPR016152">
    <property type="entry name" value="PTrfase/Anion_transptr"/>
</dbReference>